<dbReference type="EMBL" id="JBHMEA010000009">
    <property type="protein sequence ID" value="MFB9230993.1"/>
    <property type="molecule type" value="Genomic_DNA"/>
</dbReference>
<protein>
    <submittedName>
        <fullName evidence="2">DUF2063 domain-containing protein</fullName>
    </submittedName>
</protein>
<dbReference type="RefSeq" id="WP_213890580.1">
    <property type="nucleotide sequence ID" value="NZ_JAGFNU010000012.1"/>
</dbReference>
<sequence length="253" mass="27925">MSVDQTQFTDALLNPKLSVPKGLVDPEGRPAGKRFSVYRNNVAVSLTEVLIGAFPVIYRLVGDDFFRAMAGVYLRKHPPTSALMMFYGDEMPGFLEEFEPAENLGYLPDVARLEIALRQSYHGEDVPPIQPDILQTLPVDRLMRAKLLFAPTVRLVRSRWPIHGIWLANTQPDAPKPEMKAENVLVTRPEFDPLVTLLVPGAGLFIDSLTKGKTFGEAYDLAAEKVESFDLSALLGVLLSSAAITKITEGDSQ</sequence>
<comment type="caution">
    <text evidence="2">The sequence shown here is derived from an EMBL/GenBank/DDBJ whole genome shotgun (WGS) entry which is preliminary data.</text>
</comment>
<dbReference type="Gene3D" id="1.10.150.690">
    <property type="entry name" value="DUF2063"/>
    <property type="match status" value="1"/>
</dbReference>
<dbReference type="Proteomes" id="UP001589683">
    <property type="component" value="Unassembled WGS sequence"/>
</dbReference>
<evidence type="ECO:0000313" key="2">
    <source>
        <dbReference type="EMBL" id="MFB9230993.1"/>
    </source>
</evidence>
<keyword evidence="3" id="KW-1185">Reference proteome</keyword>
<dbReference type="InterPro" id="IPR018640">
    <property type="entry name" value="DUF2063"/>
</dbReference>
<dbReference type="Pfam" id="PF09836">
    <property type="entry name" value="DUF2063"/>
    <property type="match status" value="1"/>
</dbReference>
<evidence type="ECO:0000259" key="1">
    <source>
        <dbReference type="Pfam" id="PF09836"/>
    </source>
</evidence>
<feature type="domain" description="Putative DNA-binding" evidence="1">
    <location>
        <begin position="5"/>
        <end position="95"/>
    </location>
</feature>
<accession>A0ABV5JDZ8</accession>
<name>A0ABV5JDZ8_9RHOB</name>
<evidence type="ECO:0000313" key="3">
    <source>
        <dbReference type="Proteomes" id="UP001589683"/>
    </source>
</evidence>
<organism evidence="2 3">
    <name type="scientific">Pseudohalocynthiibacter aestuariivivens</name>
    <dbReference type="NCBI Taxonomy" id="1591409"/>
    <lineage>
        <taxon>Bacteria</taxon>
        <taxon>Pseudomonadati</taxon>
        <taxon>Pseudomonadota</taxon>
        <taxon>Alphaproteobacteria</taxon>
        <taxon>Rhodobacterales</taxon>
        <taxon>Paracoccaceae</taxon>
        <taxon>Pseudohalocynthiibacter</taxon>
    </lineage>
</organism>
<reference evidence="2 3" key="1">
    <citation type="submission" date="2024-09" db="EMBL/GenBank/DDBJ databases">
        <authorList>
            <person name="Sun Q."/>
            <person name="Mori K."/>
        </authorList>
    </citation>
    <scope>NUCLEOTIDE SEQUENCE [LARGE SCALE GENOMIC DNA]</scope>
    <source>
        <strain evidence="2 3">CECT 8726</strain>
    </source>
</reference>
<proteinExistence type="predicted"/>
<dbReference type="InterPro" id="IPR044922">
    <property type="entry name" value="DUF2063_N_sf"/>
</dbReference>
<gene>
    <name evidence="2" type="ORF">ACFFUT_04230</name>
</gene>